<dbReference type="Proteomes" id="UP000199400">
    <property type="component" value="Unassembled WGS sequence"/>
</dbReference>
<name>A0A1I1Z1Q2_9BACT</name>
<evidence type="ECO:0000256" key="8">
    <source>
        <dbReference type="RuleBase" id="RU003357"/>
    </source>
</evidence>
<feature type="domain" description="TonB-dependent receptor plug" evidence="11">
    <location>
        <begin position="48"/>
        <end position="157"/>
    </location>
</feature>
<dbReference type="SUPFAM" id="SSF56935">
    <property type="entry name" value="Porins"/>
    <property type="match status" value="1"/>
</dbReference>
<evidence type="ECO:0000313" key="13">
    <source>
        <dbReference type="Proteomes" id="UP000199400"/>
    </source>
</evidence>
<dbReference type="OrthoDB" id="99480at2"/>
<comment type="similarity">
    <text evidence="8">Belongs to the TonB-dependent receptor family.</text>
</comment>
<keyword evidence="2" id="KW-0813">Transport</keyword>
<dbReference type="STRING" id="54.SAMN02745121_03589"/>
<dbReference type="GO" id="GO:0009279">
    <property type="term" value="C:cell outer membrane"/>
    <property type="evidence" value="ECO:0007669"/>
    <property type="project" value="UniProtKB-SubCell"/>
</dbReference>
<dbReference type="EMBL" id="FOMX01000011">
    <property type="protein sequence ID" value="SFE25746.1"/>
    <property type="molecule type" value="Genomic_DNA"/>
</dbReference>
<feature type="domain" description="TonB-dependent receptor-like beta-barrel" evidence="10">
    <location>
        <begin position="252"/>
        <end position="639"/>
    </location>
</feature>
<keyword evidence="4" id="KW-0812">Transmembrane</keyword>
<evidence type="ECO:0000256" key="9">
    <source>
        <dbReference type="SAM" id="SignalP"/>
    </source>
</evidence>
<feature type="signal peptide" evidence="9">
    <location>
        <begin position="1"/>
        <end position="26"/>
    </location>
</feature>
<dbReference type="Pfam" id="PF00593">
    <property type="entry name" value="TonB_dep_Rec_b-barrel"/>
    <property type="match status" value="1"/>
</dbReference>
<comment type="subcellular location">
    <subcellularLocation>
        <location evidence="1">Cell outer membrane</location>
        <topology evidence="1">Multi-pass membrane protein</topology>
    </subcellularLocation>
</comment>
<evidence type="ECO:0000259" key="11">
    <source>
        <dbReference type="Pfam" id="PF07715"/>
    </source>
</evidence>
<keyword evidence="7" id="KW-0998">Cell outer membrane</keyword>
<keyword evidence="9" id="KW-0732">Signal</keyword>
<evidence type="ECO:0000256" key="5">
    <source>
        <dbReference type="ARBA" id="ARBA00023077"/>
    </source>
</evidence>
<protein>
    <submittedName>
        <fullName evidence="12">Outer membrane receptor proteins, mostly Fe transport</fullName>
    </submittedName>
</protein>
<dbReference type="Gene3D" id="2.170.130.10">
    <property type="entry name" value="TonB-dependent receptor, plug domain"/>
    <property type="match status" value="1"/>
</dbReference>
<dbReference type="Pfam" id="PF07715">
    <property type="entry name" value="Plug"/>
    <property type="match status" value="1"/>
</dbReference>
<feature type="chain" id="PRO_5011441152" evidence="9">
    <location>
        <begin position="27"/>
        <end position="685"/>
    </location>
</feature>
<dbReference type="AlphaFoldDB" id="A0A1I1Z1Q2"/>
<dbReference type="InterPro" id="IPR012910">
    <property type="entry name" value="Plug_dom"/>
</dbReference>
<dbReference type="GO" id="GO:0015344">
    <property type="term" value="F:siderophore uptake transmembrane transporter activity"/>
    <property type="evidence" value="ECO:0007669"/>
    <property type="project" value="TreeGrafter"/>
</dbReference>
<dbReference type="InterPro" id="IPR036942">
    <property type="entry name" value="Beta-barrel_TonB_sf"/>
</dbReference>
<reference evidence="13" key="1">
    <citation type="submission" date="2016-10" db="EMBL/GenBank/DDBJ databases">
        <authorList>
            <person name="Varghese N."/>
            <person name="Submissions S."/>
        </authorList>
    </citation>
    <scope>NUCLEOTIDE SEQUENCE [LARGE SCALE GENOMIC DNA]</scope>
    <source>
        <strain evidence="13">ATCC 25963</strain>
    </source>
</reference>
<keyword evidence="5 8" id="KW-0798">TonB box</keyword>
<dbReference type="PANTHER" id="PTHR30069:SF36">
    <property type="entry name" value="BLL6948 PROTEIN"/>
    <property type="match status" value="1"/>
</dbReference>
<dbReference type="RefSeq" id="WP_143140626.1">
    <property type="nucleotide sequence ID" value="NZ_FOMX01000011.1"/>
</dbReference>
<evidence type="ECO:0000256" key="1">
    <source>
        <dbReference type="ARBA" id="ARBA00004571"/>
    </source>
</evidence>
<dbReference type="InterPro" id="IPR000531">
    <property type="entry name" value="Beta-barrel_TonB"/>
</dbReference>
<dbReference type="GO" id="GO:0044718">
    <property type="term" value="P:siderophore transmembrane transport"/>
    <property type="evidence" value="ECO:0007669"/>
    <property type="project" value="TreeGrafter"/>
</dbReference>
<keyword evidence="12" id="KW-0675">Receptor</keyword>
<proteinExistence type="inferred from homology"/>
<dbReference type="InterPro" id="IPR039426">
    <property type="entry name" value="TonB-dep_rcpt-like"/>
</dbReference>
<accession>A0A1I1Z1Q2</accession>
<evidence type="ECO:0000256" key="7">
    <source>
        <dbReference type="ARBA" id="ARBA00023237"/>
    </source>
</evidence>
<dbReference type="Gene3D" id="2.40.170.20">
    <property type="entry name" value="TonB-dependent receptor, beta-barrel domain"/>
    <property type="match status" value="1"/>
</dbReference>
<evidence type="ECO:0000259" key="10">
    <source>
        <dbReference type="Pfam" id="PF00593"/>
    </source>
</evidence>
<keyword evidence="13" id="KW-1185">Reference proteome</keyword>
<keyword evidence="3" id="KW-1134">Transmembrane beta strand</keyword>
<evidence type="ECO:0000256" key="4">
    <source>
        <dbReference type="ARBA" id="ARBA00022692"/>
    </source>
</evidence>
<organism evidence="12 13">
    <name type="scientific">Nannocystis exedens</name>
    <dbReference type="NCBI Taxonomy" id="54"/>
    <lineage>
        <taxon>Bacteria</taxon>
        <taxon>Pseudomonadati</taxon>
        <taxon>Myxococcota</taxon>
        <taxon>Polyangia</taxon>
        <taxon>Nannocystales</taxon>
        <taxon>Nannocystaceae</taxon>
        <taxon>Nannocystis</taxon>
    </lineage>
</organism>
<evidence type="ECO:0000313" key="12">
    <source>
        <dbReference type="EMBL" id="SFE25746.1"/>
    </source>
</evidence>
<evidence type="ECO:0000256" key="2">
    <source>
        <dbReference type="ARBA" id="ARBA00022448"/>
    </source>
</evidence>
<evidence type="ECO:0000256" key="6">
    <source>
        <dbReference type="ARBA" id="ARBA00023136"/>
    </source>
</evidence>
<dbReference type="PANTHER" id="PTHR30069">
    <property type="entry name" value="TONB-DEPENDENT OUTER MEMBRANE RECEPTOR"/>
    <property type="match status" value="1"/>
</dbReference>
<sequence>MRRPSEPLLRAFALLAVLAAPAGAAAHDVPKDRRYATVVVSDRSPRTASRRTIGPAELATSPRRRSADDLLRLVPGVLLIQHGAEGKGQQMFMRGFDAAHGADIEVKVAGVAVNELSNIHGQGYVDLGFVIPEVVRRVTANKGPFLLDQGNFANAGTIRFDLGVEPDARGSRVGYEFGSTLRHRGVFVHAPKNMAKETFFAVEAMTDRGFAAARAAQRATFLGQIRLLDSKTAGALDLTAGVYAAKFDAPGAVRADDVAAGRVDFAGVYRDDGGGRSHRLFTALRHQLDLGVGKLEQRLHGQLRALDLVEDFTGYLLDPVAGDRRNQRHRFASLGYQLDYRRPLHRTVELLAGGAWQGDLVRQHDVRVDVRHHVVRRSWDLGAGQHQAHARAGVRWRPVDRFVLEAGARLDLVAYAVRDRIDPGRRARKLLALPSPRINASVRLAPFATLFFAYGRGLRAPEARAVLGGTAVPEDTSLDRYRGGPARIVASDSVEVGTRFQHRELVSAGLALFGTWIDRELVFDHVSAVNIELNRTRRLGVDVDLVVWPRRWLQLRQDLSLVQARFVDSGAPVPLAPPFMSATGLTVVHPSGFRAGARFLVVGSRALPHGARTSAYALLDLSLGYRVGPLQLDLQIDNVTNAQWKEGEYHFASWWDRSEPRSTIPALHLLAGPPLTARIGATLWL</sequence>
<gene>
    <name evidence="12" type="ORF">SAMN02745121_03589</name>
</gene>
<dbReference type="InterPro" id="IPR037066">
    <property type="entry name" value="Plug_dom_sf"/>
</dbReference>
<keyword evidence="6 8" id="KW-0472">Membrane</keyword>
<evidence type="ECO:0000256" key="3">
    <source>
        <dbReference type="ARBA" id="ARBA00022452"/>
    </source>
</evidence>